<proteinExistence type="predicted"/>
<evidence type="ECO:0000313" key="1">
    <source>
        <dbReference type="EMBL" id="MEW9492269.1"/>
    </source>
</evidence>
<evidence type="ECO:0000313" key="2">
    <source>
        <dbReference type="Proteomes" id="UP000053480"/>
    </source>
</evidence>
<gene>
    <name evidence="1" type="ORF">TQ35_0008740</name>
</gene>
<organism evidence="1 2">
    <name type="scientific">Candidatus Aramenus sulfurataquae</name>
    <dbReference type="NCBI Taxonomy" id="1326980"/>
    <lineage>
        <taxon>Archaea</taxon>
        <taxon>Thermoproteota</taxon>
        <taxon>Thermoprotei</taxon>
        <taxon>Sulfolobales</taxon>
        <taxon>Sulfolobaceae</taxon>
        <taxon>Candidatus Aramenus</taxon>
    </lineage>
</organism>
<comment type="caution">
    <text evidence="1">The sequence shown here is derived from an EMBL/GenBank/DDBJ whole genome shotgun (WGS) entry which is preliminary data.</text>
</comment>
<protein>
    <submittedName>
        <fullName evidence="1">Acetoacetate decarboxylase family protein</fullName>
    </submittedName>
</protein>
<reference evidence="1" key="1">
    <citation type="submission" date="2024-07" db="EMBL/GenBank/DDBJ databases">
        <title>Metagenome and Metagenome-Assembled Genomes of Archaea from a hot spring from the geothermal field of Los Azufres, Mexico.</title>
        <authorList>
            <person name="Marin-Paredes R."/>
            <person name="Martinez-Romero E."/>
            <person name="Servin-Garciduenas L.E."/>
        </authorList>
    </citation>
    <scope>NUCLEOTIDE SEQUENCE</scope>
    <source>
        <strain evidence="1">AZ1-454</strain>
    </source>
</reference>
<accession>A0ACC6TQZ1</accession>
<name>A0ACC6TQZ1_9CREN</name>
<dbReference type="Proteomes" id="UP000053480">
    <property type="component" value="Unassembled WGS sequence"/>
</dbReference>
<dbReference type="EMBL" id="JZWS03000019">
    <property type="protein sequence ID" value="MEW9492269.1"/>
    <property type="molecule type" value="Genomic_DNA"/>
</dbReference>
<sequence length="130" mass="14939">MSKFNTMLKGYSEPREGIRIGGYSVRGGERLMKMIIELKEKIDKIPFPFGPIVQFRRFPSVIEGTDVFELVRVIAEAEVKGGWKGDVIKLELNGGINDEVDKFKVEKALGGYYYNWFLRQKGVKLLYKVE</sequence>